<dbReference type="PANTHER" id="PTHR14049">
    <property type="entry name" value="LEPRECAN 1"/>
    <property type="match status" value="1"/>
</dbReference>
<dbReference type="Pfam" id="PF23557">
    <property type="entry name" value="TPR_leprecan"/>
    <property type="match status" value="1"/>
</dbReference>
<protein>
    <recommendedName>
        <fullName evidence="4">procollagen-proline 3-dioxygenase</fullName>
        <ecNumber evidence="4">1.14.11.7</ecNumber>
    </recommendedName>
</protein>
<evidence type="ECO:0000256" key="3">
    <source>
        <dbReference type="ARBA" id="ARBA00006487"/>
    </source>
</evidence>
<dbReference type="Gene3D" id="2.60.120.620">
    <property type="entry name" value="q2cbj1_9rhob like domain"/>
    <property type="match status" value="1"/>
</dbReference>
<evidence type="ECO:0000256" key="12">
    <source>
        <dbReference type="ARBA" id="ARBA00023004"/>
    </source>
</evidence>
<evidence type="ECO:0000256" key="11">
    <source>
        <dbReference type="ARBA" id="ARBA00023002"/>
    </source>
</evidence>
<dbReference type="PROSITE" id="PS51471">
    <property type="entry name" value="FE2OG_OXY"/>
    <property type="match status" value="1"/>
</dbReference>
<comment type="cofactor">
    <cofactor evidence="1">
        <name>L-ascorbate</name>
        <dbReference type="ChEBI" id="CHEBI:38290"/>
    </cofactor>
</comment>
<feature type="chain" id="PRO_5043776051" description="procollagen-proline 3-dioxygenase" evidence="14">
    <location>
        <begin position="18"/>
        <end position="639"/>
    </location>
</feature>
<dbReference type="InterPro" id="IPR044862">
    <property type="entry name" value="Pro_4_hyd_alph_FE2OG_OXY"/>
</dbReference>
<dbReference type="Proteomes" id="UP001165289">
    <property type="component" value="Unassembled WGS sequence"/>
</dbReference>
<dbReference type="GO" id="GO:0005506">
    <property type="term" value="F:iron ion binding"/>
    <property type="evidence" value="ECO:0007669"/>
    <property type="project" value="InterPro"/>
</dbReference>
<evidence type="ECO:0000256" key="9">
    <source>
        <dbReference type="ARBA" id="ARBA00022824"/>
    </source>
</evidence>
<dbReference type="InterPro" id="IPR039575">
    <property type="entry name" value="P3H"/>
</dbReference>
<dbReference type="SMART" id="SM00702">
    <property type="entry name" value="P4Hc"/>
    <property type="match status" value="1"/>
</dbReference>
<evidence type="ECO:0000256" key="7">
    <source>
        <dbReference type="ARBA" id="ARBA00022737"/>
    </source>
</evidence>
<keyword evidence="9" id="KW-0256">Endoplasmic reticulum</keyword>
<organism evidence="16 17">
    <name type="scientific">Oopsacas minuta</name>
    <dbReference type="NCBI Taxonomy" id="111878"/>
    <lineage>
        <taxon>Eukaryota</taxon>
        <taxon>Metazoa</taxon>
        <taxon>Porifera</taxon>
        <taxon>Hexactinellida</taxon>
        <taxon>Hexasterophora</taxon>
        <taxon>Lyssacinosida</taxon>
        <taxon>Leucopsacidae</taxon>
        <taxon>Oopsacas</taxon>
    </lineage>
</organism>
<evidence type="ECO:0000313" key="17">
    <source>
        <dbReference type="Proteomes" id="UP001165289"/>
    </source>
</evidence>
<evidence type="ECO:0000256" key="8">
    <source>
        <dbReference type="ARBA" id="ARBA00022803"/>
    </source>
</evidence>
<keyword evidence="13" id="KW-0325">Glycoprotein</keyword>
<dbReference type="GO" id="GO:0032963">
    <property type="term" value="P:collagen metabolic process"/>
    <property type="evidence" value="ECO:0007669"/>
    <property type="project" value="InterPro"/>
</dbReference>
<keyword evidence="5" id="KW-0479">Metal-binding</keyword>
<dbReference type="GO" id="GO:0031418">
    <property type="term" value="F:L-ascorbic acid binding"/>
    <property type="evidence" value="ECO:0007669"/>
    <property type="project" value="InterPro"/>
</dbReference>
<evidence type="ECO:0000256" key="2">
    <source>
        <dbReference type="ARBA" id="ARBA00001962"/>
    </source>
</evidence>
<name>A0AAV7K5F1_9METZ</name>
<keyword evidence="10" id="KW-0223">Dioxygenase</keyword>
<dbReference type="Pfam" id="PF13640">
    <property type="entry name" value="2OG-FeII_Oxy_3"/>
    <property type="match status" value="1"/>
</dbReference>
<dbReference type="EC" id="1.14.11.7" evidence="4"/>
<evidence type="ECO:0000256" key="13">
    <source>
        <dbReference type="ARBA" id="ARBA00023180"/>
    </source>
</evidence>
<dbReference type="Gene3D" id="1.25.40.10">
    <property type="entry name" value="Tetratricopeptide repeat domain"/>
    <property type="match status" value="2"/>
</dbReference>
<evidence type="ECO:0000259" key="15">
    <source>
        <dbReference type="PROSITE" id="PS51471"/>
    </source>
</evidence>
<dbReference type="GO" id="GO:0019797">
    <property type="term" value="F:procollagen-proline 3-dioxygenase activity"/>
    <property type="evidence" value="ECO:0007669"/>
    <property type="project" value="UniProtKB-EC"/>
</dbReference>
<proteinExistence type="inferred from homology"/>
<keyword evidence="7" id="KW-0677">Repeat</keyword>
<comment type="similarity">
    <text evidence="3">Belongs to the leprecan family.</text>
</comment>
<reference evidence="16 17" key="1">
    <citation type="journal article" date="2023" name="BMC Biol.">
        <title>The compact genome of the sponge Oopsacas minuta (Hexactinellida) is lacking key metazoan core genes.</title>
        <authorList>
            <person name="Santini S."/>
            <person name="Schenkelaars Q."/>
            <person name="Jourda C."/>
            <person name="Duchesne M."/>
            <person name="Belahbib H."/>
            <person name="Rocher C."/>
            <person name="Selva M."/>
            <person name="Riesgo A."/>
            <person name="Vervoort M."/>
            <person name="Leys S.P."/>
            <person name="Kodjabachian L."/>
            <person name="Le Bivic A."/>
            <person name="Borchiellini C."/>
            <person name="Claverie J.M."/>
            <person name="Renard E."/>
        </authorList>
    </citation>
    <scope>NUCLEOTIDE SEQUENCE [LARGE SCALE GENOMIC DNA]</scope>
    <source>
        <strain evidence="16">SPO-2</strain>
    </source>
</reference>
<evidence type="ECO:0000313" key="16">
    <source>
        <dbReference type="EMBL" id="KAI6656018.1"/>
    </source>
</evidence>
<dbReference type="InterPro" id="IPR056585">
    <property type="entry name" value="Leprecan_dom"/>
</dbReference>
<comment type="caution">
    <text evidence="16">The sequence shown here is derived from an EMBL/GenBank/DDBJ whole genome shotgun (WGS) entry which is preliminary data.</text>
</comment>
<evidence type="ECO:0000256" key="5">
    <source>
        <dbReference type="ARBA" id="ARBA00022723"/>
    </source>
</evidence>
<dbReference type="EMBL" id="JAKMXF010000166">
    <property type="protein sequence ID" value="KAI6656018.1"/>
    <property type="molecule type" value="Genomic_DNA"/>
</dbReference>
<keyword evidence="8" id="KW-0802">TPR repeat</keyword>
<dbReference type="InterPro" id="IPR005123">
    <property type="entry name" value="Oxoglu/Fe-dep_dioxygenase_dom"/>
</dbReference>
<evidence type="ECO:0000256" key="10">
    <source>
        <dbReference type="ARBA" id="ARBA00022964"/>
    </source>
</evidence>
<evidence type="ECO:0000256" key="14">
    <source>
        <dbReference type="SAM" id="SignalP"/>
    </source>
</evidence>
<feature type="signal peptide" evidence="14">
    <location>
        <begin position="1"/>
        <end position="17"/>
    </location>
</feature>
<sequence>MKFHVAILIYLLSSCFAIQEIPIHIPFYRLYHNAIDSYGKENWLEAINYFEWSLHQKELLTNSTISCLSECKTAGVQCSVDLCQMSDHKDIYYLVRHFHCMTNCKGKKLRSIDYMKAKDYNKPPDEKELIPFVSGILYDYLQYSYYKAGNIENSTRALRTWLAFNPDNPRAKTGLNYLLSLLKEGEVSEPRESPRFLSLFNHGWKAYSNNNWVDSVDFWESSIDILLAEIGKCRNTCDDSVPPIFSSLLFSQQYYTLKLHTQLKCHSNCYLNTTEIGGHENILFTIFLYLQYSYYKLQEPLEALAATKTAYLINPTNNEVNSYLKLYSELIGEGSTSIEPRFEVEKLLNELHQIIFLTIRTNNILPSTSPTENPQLSELELTQDSQNYVAGSRSTKPQILVPPTNFSSARVLVDNFLSEAECKQLELLADLVSVSGDGYSSAKYGIGSSPHTPHENFVGVTLERALQAWESGAITKKLVSLYLDAAERNRVYLETYFKLKSTLYFAYTHLVCRTAKENSDQESRSDLSHPVHADNCILEPDGTCLKVAPAYTWRDYSSLVYLTQDFEGGDFFFANRSTLQPDIRIGTKHCGRMVGFSAGEENLHGVLPVTQGKRCALALWFTLDRAHNEDRETIMDRLS</sequence>
<dbReference type="PANTHER" id="PTHR14049:SF9">
    <property type="entry name" value="PROCOLLAGEN-PROLINE 3-DIOXYGENASE"/>
    <property type="match status" value="1"/>
</dbReference>
<evidence type="ECO:0000256" key="1">
    <source>
        <dbReference type="ARBA" id="ARBA00001961"/>
    </source>
</evidence>
<comment type="cofactor">
    <cofactor evidence="2">
        <name>Fe cation</name>
        <dbReference type="ChEBI" id="CHEBI:24875"/>
    </cofactor>
</comment>
<evidence type="ECO:0000256" key="6">
    <source>
        <dbReference type="ARBA" id="ARBA00022729"/>
    </source>
</evidence>
<keyword evidence="17" id="KW-1185">Reference proteome</keyword>
<accession>A0AAV7K5F1</accession>
<dbReference type="InterPro" id="IPR011990">
    <property type="entry name" value="TPR-like_helical_dom_sf"/>
</dbReference>
<dbReference type="InterPro" id="IPR006620">
    <property type="entry name" value="Pro_4_hyd_alph"/>
</dbReference>
<dbReference type="GO" id="GO:0005783">
    <property type="term" value="C:endoplasmic reticulum"/>
    <property type="evidence" value="ECO:0007669"/>
    <property type="project" value="TreeGrafter"/>
</dbReference>
<keyword evidence="11" id="KW-0560">Oxidoreductase</keyword>
<dbReference type="PROSITE" id="PS51257">
    <property type="entry name" value="PROKAR_LIPOPROTEIN"/>
    <property type="match status" value="1"/>
</dbReference>
<feature type="domain" description="Fe2OG dioxygenase" evidence="15">
    <location>
        <begin position="508"/>
        <end position="623"/>
    </location>
</feature>
<dbReference type="AlphaFoldDB" id="A0AAV7K5F1"/>
<gene>
    <name evidence="16" type="ORF">LOD99_1752</name>
</gene>
<keyword evidence="12" id="KW-0408">Iron</keyword>
<keyword evidence="6 14" id="KW-0732">Signal</keyword>
<evidence type="ECO:0000256" key="4">
    <source>
        <dbReference type="ARBA" id="ARBA00012262"/>
    </source>
</evidence>